<evidence type="ECO:0000313" key="1">
    <source>
        <dbReference type="EMBL" id="TEY43468.1"/>
    </source>
</evidence>
<gene>
    <name evidence="1" type="ORF">BOTCAL_0370g00180</name>
</gene>
<sequence>MHIEAVFCTICGHVNVAENRTSIPGGLQSPDYMARYKSGQKAGSYQHVTISQNEICWIERLDIKDID</sequence>
<proteinExistence type="predicted"/>
<dbReference type="AlphaFoldDB" id="A0A4Y8CUL1"/>
<evidence type="ECO:0000313" key="2">
    <source>
        <dbReference type="Proteomes" id="UP000297299"/>
    </source>
</evidence>
<dbReference type="EMBL" id="PHWZ01000369">
    <property type="protein sequence ID" value="TEY43468.1"/>
    <property type="molecule type" value="Genomic_DNA"/>
</dbReference>
<name>A0A4Y8CUL1_9HELO</name>
<reference evidence="1 2" key="1">
    <citation type="submission" date="2017-11" db="EMBL/GenBank/DDBJ databases">
        <title>Comparative genomics of Botrytis spp.</title>
        <authorList>
            <person name="Valero-Jimenez C.A."/>
            <person name="Tapia P."/>
            <person name="Veloso J."/>
            <person name="Silva-Moreno E."/>
            <person name="Staats M."/>
            <person name="Valdes J.H."/>
            <person name="Van Kan J.A.L."/>
        </authorList>
    </citation>
    <scope>NUCLEOTIDE SEQUENCE [LARGE SCALE GENOMIC DNA]</scope>
    <source>
        <strain evidence="1 2">MUCL2830</strain>
    </source>
</reference>
<protein>
    <submittedName>
        <fullName evidence="1">Uncharacterized protein</fullName>
    </submittedName>
</protein>
<organism evidence="1 2">
    <name type="scientific">Botryotinia calthae</name>
    <dbReference type="NCBI Taxonomy" id="38488"/>
    <lineage>
        <taxon>Eukaryota</taxon>
        <taxon>Fungi</taxon>
        <taxon>Dikarya</taxon>
        <taxon>Ascomycota</taxon>
        <taxon>Pezizomycotina</taxon>
        <taxon>Leotiomycetes</taxon>
        <taxon>Helotiales</taxon>
        <taxon>Sclerotiniaceae</taxon>
        <taxon>Botryotinia</taxon>
    </lineage>
</organism>
<comment type="caution">
    <text evidence="1">The sequence shown here is derived from an EMBL/GenBank/DDBJ whole genome shotgun (WGS) entry which is preliminary data.</text>
</comment>
<keyword evidence="2" id="KW-1185">Reference proteome</keyword>
<accession>A0A4Y8CUL1</accession>
<dbReference type="Proteomes" id="UP000297299">
    <property type="component" value="Unassembled WGS sequence"/>
</dbReference>